<keyword evidence="1" id="KW-0489">Methyltransferase</keyword>
<organism evidence="1">
    <name type="scientific">Thiolapillus brandeum</name>
    <dbReference type="NCBI Taxonomy" id="1076588"/>
    <lineage>
        <taxon>Bacteria</taxon>
        <taxon>Pseudomonadati</taxon>
        <taxon>Pseudomonadota</taxon>
        <taxon>Gammaproteobacteria</taxon>
        <taxon>Chromatiales</taxon>
        <taxon>Sedimenticolaceae</taxon>
        <taxon>Thiolapillus</taxon>
    </lineage>
</organism>
<dbReference type="GO" id="GO:0032259">
    <property type="term" value="P:methylation"/>
    <property type="evidence" value="ECO:0007669"/>
    <property type="project" value="UniProtKB-KW"/>
</dbReference>
<protein>
    <submittedName>
        <fullName evidence="1">Class I SAM-dependent methyltransferase</fullName>
    </submittedName>
</protein>
<name>A0A831WA16_9GAMM</name>
<dbReference type="Pfam" id="PF13578">
    <property type="entry name" value="Methyltransf_24"/>
    <property type="match status" value="1"/>
</dbReference>
<keyword evidence="1" id="KW-0808">Transferase</keyword>
<dbReference type="InterPro" id="IPR029063">
    <property type="entry name" value="SAM-dependent_MTases_sf"/>
</dbReference>
<comment type="caution">
    <text evidence="1">The sequence shown here is derived from an EMBL/GenBank/DDBJ whole genome shotgun (WGS) entry which is preliminary data.</text>
</comment>
<dbReference type="GO" id="GO:0008168">
    <property type="term" value="F:methyltransferase activity"/>
    <property type="evidence" value="ECO:0007669"/>
    <property type="project" value="UniProtKB-KW"/>
</dbReference>
<dbReference type="AlphaFoldDB" id="A0A831WA16"/>
<dbReference type="SUPFAM" id="SSF53335">
    <property type="entry name" value="S-adenosyl-L-methionine-dependent methyltransferases"/>
    <property type="match status" value="1"/>
</dbReference>
<dbReference type="Proteomes" id="UP000886339">
    <property type="component" value="Unassembled WGS sequence"/>
</dbReference>
<dbReference type="Gene3D" id="3.40.50.150">
    <property type="entry name" value="Vaccinia Virus protein VP39"/>
    <property type="match status" value="1"/>
</dbReference>
<gene>
    <name evidence="1" type="ORF">ENJ12_04165</name>
</gene>
<sequence length="206" mass="23378">MASNPYSAVQKKLQLAQALPYTEHWSAAPDFLELLIDHCLEHKPARILECSSGLSTLVLARCCQINQCGQVVSLENGAEFAEDTRRNLRSFSLADYASVIHAPLVRQQPDDTQLDWDWYSLDSLPEDAVDLLVIDGPPGYIQYHSRYPALPLLHQQLSRDCTVFLDDAGREEEKEIVALWLQRFPTLRHRFVGTERGCSILQFRPG</sequence>
<reference evidence="1" key="1">
    <citation type="journal article" date="2020" name="mSystems">
        <title>Genome- and Community-Level Interaction Insights into Carbon Utilization and Element Cycling Functions of Hydrothermarchaeota in Hydrothermal Sediment.</title>
        <authorList>
            <person name="Zhou Z."/>
            <person name="Liu Y."/>
            <person name="Xu W."/>
            <person name="Pan J."/>
            <person name="Luo Z.H."/>
            <person name="Li M."/>
        </authorList>
    </citation>
    <scope>NUCLEOTIDE SEQUENCE [LARGE SCALE GENOMIC DNA]</scope>
    <source>
        <strain evidence="1">HyVt-458</strain>
    </source>
</reference>
<evidence type="ECO:0000313" key="1">
    <source>
        <dbReference type="EMBL" id="HEC06017.1"/>
    </source>
</evidence>
<dbReference type="EMBL" id="DRLF01000149">
    <property type="protein sequence ID" value="HEC06017.1"/>
    <property type="molecule type" value="Genomic_DNA"/>
</dbReference>
<proteinExistence type="predicted"/>
<accession>A0A831WA16</accession>